<dbReference type="Pfam" id="PF10282">
    <property type="entry name" value="Lactonase"/>
    <property type="match status" value="1"/>
</dbReference>
<dbReference type="EMBL" id="VFOM01000001">
    <property type="protein sequence ID" value="TQL47868.1"/>
    <property type="molecule type" value="Genomic_DNA"/>
</dbReference>
<evidence type="ECO:0000313" key="2">
    <source>
        <dbReference type="EMBL" id="TQL47868.1"/>
    </source>
</evidence>
<keyword evidence="3" id="KW-1185">Reference proteome</keyword>
<gene>
    <name evidence="2" type="ORF">FB562_0939</name>
</gene>
<dbReference type="SUPFAM" id="SSF51004">
    <property type="entry name" value="C-terminal (heme d1) domain of cytochrome cd1-nitrite reductase"/>
    <property type="match status" value="1"/>
</dbReference>
<dbReference type="InterPro" id="IPR011048">
    <property type="entry name" value="Haem_d1_sf"/>
</dbReference>
<comment type="caution">
    <text evidence="2">The sequence shown here is derived from an EMBL/GenBank/DDBJ whole genome shotgun (WGS) entry which is preliminary data.</text>
</comment>
<sequence length="329" mass="33938">MNATATDGFLAWTGGYTESMGGSALGIGRLGVRPSGELVFDGVVATMSSPSYLARAGSVLYAADEAEGRVAAFRIEAGNALTPLGSLATSGAHPCHLSVAGRMLLAANYGDGSVDVFSLHDDGSLLEHVQRLPGEGSGPLPQQDGPHAHSTLVLPSGGVLSADLGADRVYLHDASSGRLWRTGHLELPPGTGPRDLLLLGDRVLLLGEFGSRIHEIVDGQLVRSGELVTDAVPGDQAAGLAVGPGGRFLYAGLRGSNRIAVVDAHSLVPVAAVSCEGDWPRHLTVVDGLLLVSNQLSGTVSRFELDAVSGLPRLLERPAMVPSPTFLLP</sequence>
<dbReference type="Gene3D" id="2.130.10.10">
    <property type="entry name" value="YVTN repeat-like/Quinoprotein amine dehydrogenase"/>
    <property type="match status" value="1"/>
</dbReference>
<dbReference type="GO" id="GO:0017057">
    <property type="term" value="F:6-phosphogluconolactonase activity"/>
    <property type="evidence" value="ECO:0007669"/>
    <property type="project" value="TreeGrafter"/>
</dbReference>
<dbReference type="PANTHER" id="PTHR30344:SF1">
    <property type="entry name" value="6-PHOSPHOGLUCONOLACTONASE"/>
    <property type="match status" value="1"/>
</dbReference>
<dbReference type="AlphaFoldDB" id="A0A542YIG4"/>
<dbReference type="InterPro" id="IPR015943">
    <property type="entry name" value="WD40/YVTN_repeat-like_dom_sf"/>
</dbReference>
<comment type="similarity">
    <text evidence="1">Belongs to the cycloisomerase 2 family.</text>
</comment>
<evidence type="ECO:0000313" key="3">
    <source>
        <dbReference type="Proteomes" id="UP000317998"/>
    </source>
</evidence>
<keyword evidence="2" id="KW-0413">Isomerase</keyword>
<organism evidence="2 3">
    <name type="scientific">Homoserinimonas aerilata</name>
    <dbReference type="NCBI Taxonomy" id="1162970"/>
    <lineage>
        <taxon>Bacteria</taxon>
        <taxon>Bacillati</taxon>
        <taxon>Actinomycetota</taxon>
        <taxon>Actinomycetes</taxon>
        <taxon>Micrococcales</taxon>
        <taxon>Microbacteriaceae</taxon>
        <taxon>Homoserinimonas</taxon>
    </lineage>
</organism>
<proteinExistence type="inferred from homology"/>
<protein>
    <submittedName>
        <fullName evidence="2">6-phosphogluconolactonase (Cycloisomerase 2 family)</fullName>
    </submittedName>
</protein>
<dbReference type="Proteomes" id="UP000317998">
    <property type="component" value="Unassembled WGS sequence"/>
</dbReference>
<dbReference type="OrthoDB" id="9790815at2"/>
<accession>A0A542YIG4</accession>
<dbReference type="GO" id="GO:0016853">
    <property type="term" value="F:isomerase activity"/>
    <property type="evidence" value="ECO:0007669"/>
    <property type="project" value="UniProtKB-KW"/>
</dbReference>
<name>A0A542YIG4_9MICO</name>
<evidence type="ECO:0000256" key="1">
    <source>
        <dbReference type="ARBA" id="ARBA00005564"/>
    </source>
</evidence>
<dbReference type="InterPro" id="IPR050282">
    <property type="entry name" value="Cycloisomerase_2"/>
</dbReference>
<reference evidence="2 3" key="1">
    <citation type="submission" date="2019-06" db="EMBL/GenBank/DDBJ databases">
        <title>Sequencing the genomes of 1000 actinobacteria strains.</title>
        <authorList>
            <person name="Klenk H.-P."/>
        </authorList>
    </citation>
    <scope>NUCLEOTIDE SEQUENCE [LARGE SCALE GENOMIC DNA]</scope>
    <source>
        <strain evidence="2 3">DSM 26477</strain>
    </source>
</reference>
<dbReference type="InterPro" id="IPR019405">
    <property type="entry name" value="Lactonase_7-beta_prop"/>
</dbReference>
<dbReference type="PANTHER" id="PTHR30344">
    <property type="entry name" value="6-PHOSPHOGLUCONOLACTONASE-RELATED"/>
    <property type="match status" value="1"/>
</dbReference>
<dbReference type="RefSeq" id="WP_141880073.1">
    <property type="nucleotide sequence ID" value="NZ_VFOM01000001.1"/>
</dbReference>